<dbReference type="SUPFAM" id="SSF46689">
    <property type="entry name" value="Homeodomain-like"/>
    <property type="match status" value="1"/>
</dbReference>
<evidence type="ECO:0000259" key="4">
    <source>
        <dbReference type="PROSITE" id="PS01124"/>
    </source>
</evidence>
<dbReference type="EMBL" id="FOPU01000031">
    <property type="protein sequence ID" value="SFH73996.1"/>
    <property type="molecule type" value="Genomic_DNA"/>
</dbReference>
<dbReference type="PROSITE" id="PS01124">
    <property type="entry name" value="HTH_ARAC_FAMILY_2"/>
    <property type="match status" value="1"/>
</dbReference>
<keyword evidence="1" id="KW-0805">Transcription regulation</keyword>
<evidence type="ECO:0000256" key="2">
    <source>
        <dbReference type="ARBA" id="ARBA00023163"/>
    </source>
</evidence>
<feature type="compositionally biased region" description="Basic and acidic residues" evidence="3">
    <location>
        <begin position="98"/>
        <end position="128"/>
    </location>
</feature>
<name>A0A1I3CI35_9RHOB</name>
<proteinExistence type="predicted"/>
<keyword evidence="2" id="KW-0804">Transcription</keyword>
<evidence type="ECO:0000256" key="3">
    <source>
        <dbReference type="SAM" id="MobiDB-lite"/>
    </source>
</evidence>
<sequence>MRGKRIPDRPSVVVRAFRGAREGEPVRFSSPLSAIAGGHFAMAACDLVSGRALAPEGAASLFDNSVGWRRRPVPIPWTMRFAAACARGGRAAGDGDELQSRTDRGKPVEKAAAEARRGTSVPGRKDASLAESSPQSAPAGRCRDAQILGGFNRNGAAAGHVAEMAGFGSAVSLRQHFTRAFSISPASYRRQFRSKSELQGRQYEHSRYVSVGLPSD</sequence>
<evidence type="ECO:0000256" key="1">
    <source>
        <dbReference type="ARBA" id="ARBA00023015"/>
    </source>
</evidence>
<organism evidence="5 6">
    <name type="scientific">Paracoccus aminovorans</name>
    <dbReference type="NCBI Taxonomy" id="34004"/>
    <lineage>
        <taxon>Bacteria</taxon>
        <taxon>Pseudomonadati</taxon>
        <taxon>Pseudomonadota</taxon>
        <taxon>Alphaproteobacteria</taxon>
        <taxon>Rhodobacterales</taxon>
        <taxon>Paracoccaceae</taxon>
        <taxon>Paracoccus</taxon>
    </lineage>
</organism>
<evidence type="ECO:0000313" key="5">
    <source>
        <dbReference type="EMBL" id="SFH73996.1"/>
    </source>
</evidence>
<feature type="region of interest" description="Disordered" evidence="3">
    <location>
        <begin position="91"/>
        <end position="141"/>
    </location>
</feature>
<keyword evidence="6" id="KW-1185">Reference proteome</keyword>
<dbReference type="Proteomes" id="UP000183635">
    <property type="component" value="Unassembled WGS sequence"/>
</dbReference>
<dbReference type="GO" id="GO:0003700">
    <property type="term" value="F:DNA-binding transcription factor activity"/>
    <property type="evidence" value="ECO:0007669"/>
    <property type="project" value="InterPro"/>
</dbReference>
<evidence type="ECO:0000313" key="6">
    <source>
        <dbReference type="Proteomes" id="UP000183635"/>
    </source>
</evidence>
<dbReference type="InterPro" id="IPR018060">
    <property type="entry name" value="HTH_AraC"/>
</dbReference>
<reference evidence="5 6" key="1">
    <citation type="submission" date="2016-10" db="EMBL/GenBank/DDBJ databases">
        <authorList>
            <person name="de Groot N.N."/>
        </authorList>
    </citation>
    <scope>NUCLEOTIDE SEQUENCE [LARGE SCALE GENOMIC DNA]</scope>
    <source>
        <strain evidence="5 6">DSM 8537</strain>
    </source>
</reference>
<gene>
    <name evidence="5" type="ORF">SAMN04488021_13110</name>
</gene>
<dbReference type="GO" id="GO:0043565">
    <property type="term" value="F:sequence-specific DNA binding"/>
    <property type="evidence" value="ECO:0007669"/>
    <property type="project" value="InterPro"/>
</dbReference>
<dbReference type="AlphaFoldDB" id="A0A1I3CI35"/>
<dbReference type="InterPro" id="IPR009057">
    <property type="entry name" value="Homeodomain-like_sf"/>
</dbReference>
<accession>A0A1I3CI35</accession>
<protein>
    <recommendedName>
        <fullName evidence="4">HTH araC/xylS-type domain-containing protein</fullName>
    </recommendedName>
</protein>
<feature type="domain" description="HTH araC/xylS-type" evidence="4">
    <location>
        <begin position="161"/>
        <end position="191"/>
    </location>
</feature>
<dbReference type="STRING" id="34004.SAMN04488021_13110"/>